<dbReference type="Pfam" id="PF04230">
    <property type="entry name" value="PS_pyruv_trans"/>
    <property type="match status" value="1"/>
</dbReference>
<dbReference type="PANTHER" id="PTHR36836">
    <property type="entry name" value="COLANIC ACID BIOSYNTHESIS PROTEIN WCAK"/>
    <property type="match status" value="1"/>
</dbReference>
<dbReference type="InterPro" id="IPR007345">
    <property type="entry name" value="Polysacch_pyruvyl_Trfase"/>
</dbReference>
<proteinExistence type="predicted"/>
<reference evidence="2 3" key="2">
    <citation type="submission" date="2022-06" db="EMBL/GenBank/DDBJ databases">
        <title>Genomic Encyclopedia of Type Strains, Phase I: the one thousand microbial genomes (KMG-I) project.</title>
        <authorList>
            <person name="Kyrpides N."/>
        </authorList>
    </citation>
    <scope>NUCLEOTIDE SEQUENCE [LARGE SCALE GENOMIC DNA]</scope>
    <source>
        <strain evidence="2 3">DSM 43889</strain>
    </source>
</reference>
<keyword evidence="3" id="KW-1185">Reference proteome</keyword>
<evidence type="ECO:0000259" key="1">
    <source>
        <dbReference type="Pfam" id="PF04230"/>
    </source>
</evidence>
<gene>
    <name evidence="2" type="ORF">G443_003412</name>
</gene>
<name>A0ABT1JKU5_ACTCY</name>
<organism evidence="2 3">
    <name type="scientific">Actinoalloteichus caeruleus DSM 43889</name>
    <dbReference type="NCBI Taxonomy" id="1120930"/>
    <lineage>
        <taxon>Bacteria</taxon>
        <taxon>Bacillati</taxon>
        <taxon>Actinomycetota</taxon>
        <taxon>Actinomycetes</taxon>
        <taxon>Pseudonocardiales</taxon>
        <taxon>Pseudonocardiaceae</taxon>
        <taxon>Actinoalloteichus</taxon>
        <taxon>Actinoalloteichus cyanogriseus</taxon>
    </lineage>
</organism>
<feature type="domain" description="Polysaccharide pyruvyl transferase" evidence="1">
    <location>
        <begin position="19"/>
        <end position="206"/>
    </location>
</feature>
<reference evidence="2 3" key="1">
    <citation type="submission" date="2013-07" db="EMBL/GenBank/DDBJ databases">
        <authorList>
            <consortium name="DOE Joint Genome Institute"/>
            <person name="Reeve W."/>
            <person name="Huntemann M."/>
            <person name="Han J."/>
            <person name="Chen A."/>
            <person name="Kyrpides N."/>
            <person name="Mavromatis K."/>
            <person name="Markowitz V."/>
            <person name="Palaniappan K."/>
            <person name="Ivanova N."/>
            <person name="Schaumberg A."/>
            <person name="Pati A."/>
            <person name="Liolios K."/>
            <person name="Nordberg H.P."/>
            <person name="Cantor M.N."/>
            <person name="Hua S.X."/>
            <person name="Woyke T."/>
        </authorList>
    </citation>
    <scope>NUCLEOTIDE SEQUENCE [LARGE SCALE GENOMIC DNA]</scope>
    <source>
        <strain evidence="2 3">DSM 43889</strain>
    </source>
</reference>
<evidence type="ECO:0000313" key="3">
    <source>
        <dbReference type="Proteomes" id="UP000791080"/>
    </source>
</evidence>
<protein>
    <submittedName>
        <fullName evidence="2">Polysaccharide pyruvyl transferase family protein WcaK</fullName>
    </submittedName>
</protein>
<dbReference type="RefSeq" id="WP_026419738.1">
    <property type="nucleotide sequence ID" value="NZ_AUBJ02000001.1"/>
</dbReference>
<comment type="caution">
    <text evidence="2">The sequence shown here is derived from an EMBL/GenBank/DDBJ whole genome shotgun (WGS) entry which is preliminary data.</text>
</comment>
<keyword evidence="2" id="KW-0808">Transferase</keyword>
<dbReference type="Proteomes" id="UP000791080">
    <property type="component" value="Unassembled WGS sequence"/>
</dbReference>
<evidence type="ECO:0000313" key="2">
    <source>
        <dbReference type="EMBL" id="MCP2333142.1"/>
    </source>
</evidence>
<accession>A0ABT1JKU5</accession>
<dbReference type="GO" id="GO:0016740">
    <property type="term" value="F:transferase activity"/>
    <property type="evidence" value="ECO:0007669"/>
    <property type="project" value="UniProtKB-KW"/>
</dbReference>
<dbReference type="PANTHER" id="PTHR36836:SF1">
    <property type="entry name" value="COLANIC ACID BIOSYNTHESIS PROTEIN WCAK"/>
    <property type="match status" value="1"/>
</dbReference>
<sequence>MSESDRALYYLIGTTGFPNYGDEMIAAAWLRHLRQVAPDADVWLDCPSPGPAQVLLGHLHPRARFTDTLWRLCWEAPSEEPWQVNEFAQRAVNDPGMAPRWASGIQLAHRADVLHIIGGGYVNGVWPRHVGLLAGMVSVARRSGARTAMTGVGLWPAPEHGETLIRELATRFDVVDVRDAPSARLLEKTCAVSHTCDDLFFDLGPHLYRTDDELREFMVCVQSDLLRVSVPALAAFVTETLRAWDVPPDRLGFVECIPRVDRDVFALVESEFPGVRMYPLAEVLDHGMPAAAGQTWLSTRFHPHLVGAAVGANGVAVSINPDYYATKHRSLTDLGSGWTLVEDLDEIPTRPVHGGYSPESLAEYRAAKRRVADRIYPYRR</sequence>
<dbReference type="EMBL" id="AUBJ02000001">
    <property type="protein sequence ID" value="MCP2333142.1"/>
    <property type="molecule type" value="Genomic_DNA"/>
</dbReference>